<feature type="region of interest" description="Disordered" evidence="1">
    <location>
        <begin position="312"/>
        <end position="331"/>
    </location>
</feature>
<gene>
    <name evidence="3" type="ORF">FHD67_13200</name>
</gene>
<evidence type="ECO:0000313" key="4">
    <source>
        <dbReference type="Proteomes" id="UP000304880"/>
    </source>
</evidence>
<protein>
    <recommendedName>
        <fullName evidence="2">Hedgehog/Intein (Hint) domain-containing protein</fullName>
    </recommendedName>
</protein>
<comment type="caution">
    <text evidence="3">The sequence shown here is derived from an EMBL/GenBank/DDBJ whole genome shotgun (WGS) entry which is preliminary data.</text>
</comment>
<dbReference type="Pfam" id="PF13403">
    <property type="entry name" value="Hint_2"/>
    <property type="match status" value="1"/>
</dbReference>
<dbReference type="SUPFAM" id="SSF51294">
    <property type="entry name" value="Hedgehog/intein (Hint) domain"/>
    <property type="match status" value="1"/>
</dbReference>
<organism evidence="3 4">
    <name type="scientific">Paracoccus haeundaensis</name>
    <dbReference type="NCBI Taxonomy" id="225362"/>
    <lineage>
        <taxon>Bacteria</taxon>
        <taxon>Pseudomonadati</taxon>
        <taxon>Pseudomonadota</taxon>
        <taxon>Alphaproteobacteria</taxon>
        <taxon>Rhodobacterales</taxon>
        <taxon>Paracoccaceae</taxon>
        <taxon>Paracoccus</taxon>
    </lineage>
</organism>
<name>A0A5C4R4G4_9RHOB</name>
<dbReference type="EMBL" id="VDDC01000023">
    <property type="protein sequence ID" value="TNH38822.1"/>
    <property type="molecule type" value="Genomic_DNA"/>
</dbReference>
<feature type="compositionally biased region" description="Basic and acidic residues" evidence="1">
    <location>
        <begin position="321"/>
        <end position="331"/>
    </location>
</feature>
<evidence type="ECO:0000313" key="3">
    <source>
        <dbReference type="EMBL" id="TNH38822.1"/>
    </source>
</evidence>
<dbReference type="AlphaFoldDB" id="A0A5C4R4G4"/>
<accession>A0A5C4R4G4</accession>
<sequence length="331" mass="36113">MITFSIRGDQLIVDPAVGTNSSQGTATVQWGRQVWAKDHRIEITAINETGTELTGRSGITGLKVFDGSGKQVAEYRPMNPGQTANIQSDLSGLGDDYARINTSVMQPALGSPWIGPIMITNGDNSFATLPQTFPVGNGAYDIAPALSRPLVAPCFGPDVHVDVARAGVIPVRDVRVGDAILTADGRQPVLWTDRRHCSGKTPQDWPVDLNGELFSPLHRILWHGRWAKAKHLAEAGRATLRPDHGPIDYHHILLPVHSVILTARNRVESLLMTPYSLGLWDHAPALCAHDGASTRLTHDEWRRGELLSQERRAGAAATASHGHDRYFHRVS</sequence>
<dbReference type="InterPro" id="IPR028992">
    <property type="entry name" value="Hedgehog/Intein_dom"/>
</dbReference>
<feature type="domain" description="Hedgehog/Intein (Hint)" evidence="2">
    <location>
        <begin position="153"/>
        <end position="273"/>
    </location>
</feature>
<dbReference type="Proteomes" id="UP000304880">
    <property type="component" value="Unassembled WGS sequence"/>
</dbReference>
<evidence type="ECO:0000259" key="2">
    <source>
        <dbReference type="Pfam" id="PF13403"/>
    </source>
</evidence>
<keyword evidence="4" id="KW-1185">Reference proteome</keyword>
<dbReference type="RefSeq" id="WP_139598955.1">
    <property type="nucleotide sequence ID" value="NZ_VDDC01000023.1"/>
</dbReference>
<proteinExistence type="predicted"/>
<dbReference type="InterPro" id="IPR036844">
    <property type="entry name" value="Hint_dom_sf"/>
</dbReference>
<evidence type="ECO:0000256" key="1">
    <source>
        <dbReference type="SAM" id="MobiDB-lite"/>
    </source>
</evidence>
<reference evidence="3 4" key="1">
    <citation type="submission" date="2019-06" db="EMBL/GenBank/DDBJ databases">
        <authorList>
            <person name="Li J."/>
        </authorList>
    </citation>
    <scope>NUCLEOTIDE SEQUENCE [LARGE SCALE GENOMIC DNA]</scope>
    <source>
        <strain evidence="3 4">CGMCC 1.8012</strain>
    </source>
</reference>